<comment type="cofactor">
    <cofactor evidence="1 8">
        <name>Zn(2+)</name>
        <dbReference type="ChEBI" id="CHEBI:29105"/>
    </cofactor>
</comment>
<evidence type="ECO:0000256" key="5">
    <source>
        <dbReference type="ARBA" id="ARBA00022857"/>
    </source>
</evidence>
<dbReference type="Proteomes" id="UP000003835">
    <property type="component" value="Unassembled WGS sequence"/>
</dbReference>
<dbReference type="AlphaFoldDB" id="B4VJU2"/>
<dbReference type="eggNOG" id="COG1064">
    <property type="taxonomic scope" value="Bacteria"/>
</dbReference>
<dbReference type="PANTHER" id="PTHR42683">
    <property type="entry name" value="ALDEHYDE REDUCTASE"/>
    <property type="match status" value="1"/>
</dbReference>
<dbReference type="Pfam" id="PF00107">
    <property type="entry name" value="ADH_zinc_N"/>
    <property type="match status" value="1"/>
</dbReference>
<dbReference type="InterPro" id="IPR011032">
    <property type="entry name" value="GroES-like_sf"/>
</dbReference>
<dbReference type="SMART" id="SM00829">
    <property type="entry name" value="PKS_ER"/>
    <property type="match status" value="1"/>
</dbReference>
<dbReference type="InterPro" id="IPR047109">
    <property type="entry name" value="CAD-like"/>
</dbReference>
<dbReference type="RefSeq" id="WP_006099071.1">
    <property type="nucleotide sequence ID" value="NZ_DS989843.1"/>
</dbReference>
<evidence type="ECO:0000313" key="10">
    <source>
        <dbReference type="EMBL" id="EDX77810.1"/>
    </source>
</evidence>
<evidence type="ECO:0000256" key="3">
    <source>
        <dbReference type="ARBA" id="ARBA00022723"/>
    </source>
</evidence>
<dbReference type="InterPro" id="IPR029752">
    <property type="entry name" value="D-isomer_DH_CS1"/>
</dbReference>
<keyword evidence="3 8" id="KW-0479">Metal-binding</keyword>
<evidence type="ECO:0000256" key="1">
    <source>
        <dbReference type="ARBA" id="ARBA00001947"/>
    </source>
</evidence>
<dbReference type="HOGENOM" id="CLU_026673_20_2_3"/>
<comment type="similarity">
    <text evidence="2 8">Belongs to the zinc-containing alcohol dehydrogenase family.</text>
</comment>
<evidence type="ECO:0000256" key="6">
    <source>
        <dbReference type="ARBA" id="ARBA00023002"/>
    </source>
</evidence>
<dbReference type="SUPFAM" id="SSF50129">
    <property type="entry name" value="GroES-like"/>
    <property type="match status" value="1"/>
</dbReference>
<sequence length="334" mass="35968">MIKAYAAHEPGGQLQPFEYDPGTLGDEEVEIKVEYCGICHSDLSMLDNEWGMTDYPFVPGHEVVGTIAALGDKVTTLNLGQRVGLGWFSGSCMTCEWCMSGNHNLCSNAEGTIVSRHGGFADKVRADYSWVVPLPDGINPATAGPLFCGGITVFNPIVQFDIKPSDRVGVIGIGGLGHIALGFLQAWGCEITAFSSSPDKEAEARELGATHFINSGDVNALESVQNSFDFILATANADLDWNAYIAALRPKGRLHFVGVIPNPLSTPIFPLILGQKSISASPVGSPATISQMINFAARQGVEPITETFSFEQVNEAMEKLRHGKPRYRLVLKHS</sequence>
<dbReference type="Gene3D" id="3.40.50.720">
    <property type="entry name" value="NAD(P)-binding Rossmann-like Domain"/>
    <property type="match status" value="1"/>
</dbReference>
<gene>
    <name evidence="10" type="ORF">MC7420_3134</name>
</gene>
<dbReference type="InterPro" id="IPR020843">
    <property type="entry name" value="ER"/>
</dbReference>
<dbReference type="InterPro" id="IPR013154">
    <property type="entry name" value="ADH-like_N"/>
</dbReference>
<accession>B4VJU2</accession>
<evidence type="ECO:0000256" key="8">
    <source>
        <dbReference type="RuleBase" id="RU361277"/>
    </source>
</evidence>
<dbReference type="Pfam" id="PF08240">
    <property type="entry name" value="ADH_N"/>
    <property type="match status" value="1"/>
</dbReference>
<evidence type="ECO:0000259" key="9">
    <source>
        <dbReference type="SMART" id="SM00829"/>
    </source>
</evidence>
<dbReference type="GO" id="GO:0008106">
    <property type="term" value="F:alcohol dehydrogenase (NADP+) activity"/>
    <property type="evidence" value="ECO:0007669"/>
    <property type="project" value="UniProtKB-EC"/>
</dbReference>
<dbReference type="CDD" id="cd05283">
    <property type="entry name" value="CAD1"/>
    <property type="match status" value="1"/>
</dbReference>
<dbReference type="InterPro" id="IPR002328">
    <property type="entry name" value="ADH_Zn_CS"/>
</dbReference>
<dbReference type="PROSITE" id="PS00065">
    <property type="entry name" value="D_2_HYDROXYACID_DH_1"/>
    <property type="match status" value="1"/>
</dbReference>
<keyword evidence="6" id="KW-0560">Oxidoreductase</keyword>
<dbReference type="FunFam" id="3.40.50.720:FF:000022">
    <property type="entry name" value="Cinnamyl alcohol dehydrogenase"/>
    <property type="match status" value="1"/>
</dbReference>
<evidence type="ECO:0000256" key="7">
    <source>
        <dbReference type="ARBA" id="ARBA00024074"/>
    </source>
</evidence>
<organism evidence="10 11">
    <name type="scientific">Coleofasciculus chthonoplastes PCC 7420</name>
    <dbReference type="NCBI Taxonomy" id="118168"/>
    <lineage>
        <taxon>Bacteria</taxon>
        <taxon>Bacillati</taxon>
        <taxon>Cyanobacteriota</taxon>
        <taxon>Cyanophyceae</taxon>
        <taxon>Coleofasciculales</taxon>
        <taxon>Coleofasciculaceae</taxon>
        <taxon>Coleofasciculus</taxon>
    </lineage>
</organism>
<dbReference type="SUPFAM" id="SSF51735">
    <property type="entry name" value="NAD(P)-binding Rossmann-fold domains"/>
    <property type="match status" value="1"/>
</dbReference>
<name>B4VJU2_9CYAN</name>
<dbReference type="EMBL" id="DS989843">
    <property type="protein sequence ID" value="EDX77810.1"/>
    <property type="molecule type" value="Genomic_DNA"/>
</dbReference>
<dbReference type="InterPro" id="IPR013149">
    <property type="entry name" value="ADH-like_C"/>
</dbReference>
<dbReference type="Gene3D" id="3.90.180.10">
    <property type="entry name" value="Medium-chain alcohol dehydrogenases, catalytic domain"/>
    <property type="match status" value="1"/>
</dbReference>
<dbReference type="STRING" id="118168.MC7420_3134"/>
<reference evidence="10 11" key="1">
    <citation type="submission" date="2008-07" db="EMBL/GenBank/DDBJ databases">
        <authorList>
            <person name="Tandeau de Marsac N."/>
            <person name="Ferriera S."/>
            <person name="Johnson J."/>
            <person name="Kravitz S."/>
            <person name="Beeson K."/>
            <person name="Sutton G."/>
            <person name="Rogers Y.-H."/>
            <person name="Friedman R."/>
            <person name="Frazier M."/>
            <person name="Venter J.C."/>
        </authorList>
    </citation>
    <scope>NUCLEOTIDE SEQUENCE [LARGE SCALE GENOMIC DNA]</scope>
    <source>
        <strain evidence="10 11">PCC 7420</strain>
    </source>
</reference>
<dbReference type="OrthoDB" id="9770526at2"/>
<dbReference type="FunFam" id="3.90.180.10:FF:000018">
    <property type="entry name" value="NAD(P)-dependent alcohol dehydrogenase"/>
    <property type="match status" value="1"/>
</dbReference>
<dbReference type="EC" id="1.1.1.2" evidence="7"/>
<dbReference type="PROSITE" id="PS00059">
    <property type="entry name" value="ADH_ZINC"/>
    <property type="match status" value="1"/>
</dbReference>
<evidence type="ECO:0000313" key="11">
    <source>
        <dbReference type="Proteomes" id="UP000003835"/>
    </source>
</evidence>
<keyword evidence="5" id="KW-0521">NADP</keyword>
<protein>
    <recommendedName>
        <fullName evidence="7">alcohol dehydrogenase (NADP(+))</fullName>
        <ecNumber evidence="7">1.1.1.2</ecNumber>
    </recommendedName>
</protein>
<proteinExistence type="inferred from homology"/>
<evidence type="ECO:0000256" key="4">
    <source>
        <dbReference type="ARBA" id="ARBA00022833"/>
    </source>
</evidence>
<dbReference type="InterPro" id="IPR036291">
    <property type="entry name" value="NAD(P)-bd_dom_sf"/>
</dbReference>
<dbReference type="GO" id="GO:0008270">
    <property type="term" value="F:zinc ion binding"/>
    <property type="evidence" value="ECO:0007669"/>
    <property type="project" value="InterPro"/>
</dbReference>
<keyword evidence="11" id="KW-1185">Reference proteome</keyword>
<feature type="domain" description="Enoyl reductase (ER)" evidence="9">
    <location>
        <begin position="12"/>
        <end position="331"/>
    </location>
</feature>
<keyword evidence="4 8" id="KW-0862">Zinc</keyword>
<evidence type="ECO:0000256" key="2">
    <source>
        <dbReference type="ARBA" id="ARBA00008072"/>
    </source>
</evidence>